<name>A0A1N6XK27_9GAMM</name>
<accession>A0A1N6XK27</accession>
<evidence type="ECO:0000313" key="1">
    <source>
        <dbReference type="EMBL" id="SIR02653.1"/>
    </source>
</evidence>
<protein>
    <submittedName>
        <fullName evidence="1">Uncharacterized protein</fullName>
    </submittedName>
</protein>
<dbReference type="Proteomes" id="UP000186895">
    <property type="component" value="Unassembled WGS sequence"/>
</dbReference>
<gene>
    <name evidence="1" type="ORF">SAMN05421647_11468</name>
</gene>
<proteinExistence type="predicted"/>
<evidence type="ECO:0000313" key="2">
    <source>
        <dbReference type="Proteomes" id="UP000186895"/>
    </source>
</evidence>
<organism evidence="1 2">
    <name type="scientific">Marinobacterium stanieri</name>
    <dbReference type="NCBI Taxonomy" id="49186"/>
    <lineage>
        <taxon>Bacteria</taxon>
        <taxon>Pseudomonadati</taxon>
        <taxon>Pseudomonadota</taxon>
        <taxon>Gammaproteobacteria</taxon>
        <taxon>Oceanospirillales</taxon>
        <taxon>Oceanospirillaceae</taxon>
        <taxon>Marinobacterium</taxon>
    </lineage>
</organism>
<sequence>MKLLGPKTPVAQAEENPPARIAVRLPKPLIAKMEAYHKPKEKSAWVAEALEDLLARETYKTANWSEPNEATEVFLAMLSLNERMKDSQPDVIILPARVNKALATAVSNISRLGLENSKSLRPALIRAAIRQRLVLGGRRWSNVTIPELDID</sequence>
<dbReference type="STRING" id="49186.SAMN05421647_11468"/>
<reference evidence="1 2" key="1">
    <citation type="submission" date="2017-01" db="EMBL/GenBank/DDBJ databases">
        <authorList>
            <person name="Mah S.A."/>
            <person name="Swanson W.J."/>
            <person name="Moy G.W."/>
            <person name="Vacquier V.D."/>
        </authorList>
    </citation>
    <scope>NUCLEOTIDE SEQUENCE [LARGE SCALE GENOMIC DNA]</scope>
    <source>
        <strain evidence="1 2">DSM 7027</strain>
    </source>
</reference>
<dbReference type="AlphaFoldDB" id="A0A1N6XK27"/>
<dbReference type="RefSeq" id="WP_076466332.1">
    <property type="nucleotide sequence ID" value="NZ_FTMN01000014.1"/>
</dbReference>
<keyword evidence="2" id="KW-1185">Reference proteome</keyword>
<dbReference type="EMBL" id="FTMN01000014">
    <property type="protein sequence ID" value="SIR02653.1"/>
    <property type="molecule type" value="Genomic_DNA"/>
</dbReference>